<dbReference type="PROSITE" id="PS51375">
    <property type="entry name" value="PPR"/>
    <property type="match status" value="4"/>
</dbReference>
<reference evidence="3" key="1">
    <citation type="submission" date="2021-01" db="UniProtKB">
        <authorList>
            <consortium name="EnsemblPlants"/>
        </authorList>
    </citation>
    <scope>IDENTIFICATION</scope>
</reference>
<dbReference type="GO" id="GO:0009451">
    <property type="term" value="P:RNA modification"/>
    <property type="evidence" value="ECO:0007669"/>
    <property type="project" value="InterPro"/>
</dbReference>
<dbReference type="FunFam" id="1.25.40.10:FF:000285">
    <property type="entry name" value="Pentatricopeptide repeat-containing protein, chloroplastic"/>
    <property type="match status" value="1"/>
</dbReference>
<keyword evidence="4" id="KW-1185">Reference proteome</keyword>
<dbReference type="Pfam" id="PF13041">
    <property type="entry name" value="PPR_2"/>
    <property type="match status" value="3"/>
</dbReference>
<dbReference type="NCBIfam" id="TIGR00756">
    <property type="entry name" value="PPR"/>
    <property type="match status" value="7"/>
</dbReference>
<dbReference type="SUPFAM" id="SSF48452">
    <property type="entry name" value="TPR-like"/>
    <property type="match status" value="1"/>
</dbReference>
<sequence>MPNTLSGKAVEWTLSRLSNQSPCNSRNAPSLSALLQKCTDASYEKQARAVHSQIISNGYAANLTLGTKVVIFYAKIGSVQTARKVFDAMTERSVVTWTAMLSGYSQCGRHDSALRIYSDMRRAGVRGTQFTYGSVLRACTRMGRLDLGMQIQGCVQKTRFYCNVYVQSGLVDLHSKCGKMEDARYLFEMMSERDLVCWNTVIGGYAVRGFGNEAFCMLRSMLREGLFPDGFTFGGILRAPSGGDDLLKVSQIQGLITKHGFGSHDVVMSSLIDGYAKCGNVRRAHRLYSSLSKKGLISCTALITGYARDGRGGTDALYLFKEIKQMDVKMDGFLLCSVLKICSNVASLSIAKQVHALALKHQHKFDSAMDNALVDMYSKCGEIGDARRAFDEMGEKNVKSWTCLIAGYARNGEGDSALELFQMMESNGLKPNDLTFLAVLFACSHNGMTSQGLESFSKMINVYNIVPRAEHYSCMADLLARGGQLDEAYDLISKMNIKPKASLWRAILGASTNYGNTSLGETAAKHLFDLNPDDPSDYVSLSSVYSEAGMWENATKVRDLIEKKRLRKLPGYSVCQSTQGAPLLLPA</sequence>
<dbReference type="PANTHER" id="PTHR47926:SF417">
    <property type="entry name" value="PENTACOTRIPEPTIDE-REPEAT REGION OF PRORP DOMAIN-CONTAINING PROTEIN"/>
    <property type="match status" value="1"/>
</dbReference>
<protein>
    <recommendedName>
        <fullName evidence="5">Pentatricopeptide repeat-containing protein</fullName>
    </recommendedName>
</protein>
<dbReference type="OMA" id="ESYDLIC"/>
<organism evidence="3 4">
    <name type="scientific">Kalanchoe fedtschenkoi</name>
    <name type="common">Lavender scallops</name>
    <name type="synonym">South American air plant</name>
    <dbReference type="NCBI Taxonomy" id="63787"/>
    <lineage>
        <taxon>Eukaryota</taxon>
        <taxon>Viridiplantae</taxon>
        <taxon>Streptophyta</taxon>
        <taxon>Embryophyta</taxon>
        <taxon>Tracheophyta</taxon>
        <taxon>Spermatophyta</taxon>
        <taxon>Magnoliopsida</taxon>
        <taxon>eudicotyledons</taxon>
        <taxon>Gunneridae</taxon>
        <taxon>Pentapetalae</taxon>
        <taxon>Saxifragales</taxon>
        <taxon>Crassulaceae</taxon>
        <taxon>Kalanchoe</taxon>
    </lineage>
</organism>
<feature type="repeat" description="PPR" evidence="2">
    <location>
        <begin position="194"/>
        <end position="228"/>
    </location>
</feature>
<evidence type="ECO:0000256" key="2">
    <source>
        <dbReference type="PROSITE-ProRule" id="PRU00708"/>
    </source>
</evidence>
<proteinExistence type="predicted"/>
<accession>A0A7N0THL1</accession>
<dbReference type="AlphaFoldDB" id="A0A7N0THL1"/>
<dbReference type="FunFam" id="1.25.40.10:FF:000227">
    <property type="entry name" value="Pentatricopeptide repeat-containing protein At3g13880"/>
    <property type="match status" value="1"/>
</dbReference>
<keyword evidence="1" id="KW-0677">Repeat</keyword>
<dbReference type="EnsemblPlants" id="Kaladp0037s0203.1.v1.1">
    <property type="protein sequence ID" value="Kaladp0037s0203.1.v1.1"/>
    <property type="gene ID" value="Kaladp0037s0203.v1.1"/>
</dbReference>
<dbReference type="InterPro" id="IPR011990">
    <property type="entry name" value="TPR-like_helical_dom_sf"/>
</dbReference>
<dbReference type="Gene3D" id="1.25.40.10">
    <property type="entry name" value="Tetratricopeptide repeat domain"/>
    <property type="match status" value="3"/>
</dbReference>
<feature type="repeat" description="PPR" evidence="2">
    <location>
        <begin position="264"/>
        <end position="298"/>
    </location>
</feature>
<dbReference type="PANTHER" id="PTHR47926">
    <property type="entry name" value="PENTATRICOPEPTIDE REPEAT-CONTAINING PROTEIN"/>
    <property type="match status" value="1"/>
</dbReference>
<evidence type="ECO:0000256" key="1">
    <source>
        <dbReference type="ARBA" id="ARBA00022737"/>
    </source>
</evidence>
<evidence type="ECO:0000313" key="3">
    <source>
        <dbReference type="EnsemblPlants" id="Kaladp0037s0203.1.v1.1"/>
    </source>
</evidence>
<dbReference type="Pfam" id="PF20431">
    <property type="entry name" value="E_motif"/>
    <property type="match status" value="1"/>
</dbReference>
<evidence type="ECO:0000313" key="4">
    <source>
        <dbReference type="Proteomes" id="UP000594263"/>
    </source>
</evidence>
<dbReference type="GO" id="GO:0003723">
    <property type="term" value="F:RNA binding"/>
    <property type="evidence" value="ECO:0007669"/>
    <property type="project" value="InterPro"/>
</dbReference>
<name>A0A7N0THL1_KALFE</name>
<dbReference type="InterPro" id="IPR046848">
    <property type="entry name" value="E_motif"/>
</dbReference>
<dbReference type="FunFam" id="1.25.40.10:FF:001093">
    <property type="entry name" value="Pentatricopeptide repeat-containing protein At2g34400"/>
    <property type="match status" value="1"/>
</dbReference>
<evidence type="ECO:0008006" key="5">
    <source>
        <dbReference type="Google" id="ProtNLM"/>
    </source>
</evidence>
<feature type="repeat" description="PPR" evidence="2">
    <location>
        <begin position="93"/>
        <end position="127"/>
    </location>
</feature>
<dbReference type="Proteomes" id="UP000594263">
    <property type="component" value="Unplaced"/>
</dbReference>
<feature type="repeat" description="PPR" evidence="2">
    <location>
        <begin position="397"/>
        <end position="431"/>
    </location>
</feature>
<dbReference type="InterPro" id="IPR002885">
    <property type="entry name" value="PPR_rpt"/>
</dbReference>
<dbReference type="Gramene" id="Kaladp0037s0203.1.v1.1">
    <property type="protein sequence ID" value="Kaladp0037s0203.1.v1.1"/>
    <property type="gene ID" value="Kaladp0037s0203.v1.1"/>
</dbReference>
<dbReference type="InterPro" id="IPR046960">
    <property type="entry name" value="PPR_At4g14850-like_plant"/>
</dbReference>
<dbReference type="Pfam" id="PF01535">
    <property type="entry name" value="PPR"/>
    <property type="match status" value="2"/>
</dbReference>